<dbReference type="InterPro" id="IPR046906">
    <property type="entry name" value="Mab-21_HhH/H2TH-like"/>
</dbReference>
<evidence type="ECO:0000256" key="1">
    <source>
        <dbReference type="SAM" id="MobiDB-lite"/>
    </source>
</evidence>
<feature type="region of interest" description="Disordered" evidence="1">
    <location>
        <begin position="427"/>
        <end position="446"/>
    </location>
</feature>
<evidence type="ECO:0000313" key="4">
    <source>
        <dbReference type="Proteomes" id="UP000507470"/>
    </source>
</evidence>
<dbReference type="Gene3D" id="1.10.1410.40">
    <property type="match status" value="1"/>
</dbReference>
<dbReference type="InterPro" id="IPR038765">
    <property type="entry name" value="Papain-like_cys_pep_sf"/>
</dbReference>
<dbReference type="OrthoDB" id="415023at2759"/>
<dbReference type="Gene3D" id="3.90.70.80">
    <property type="match status" value="1"/>
</dbReference>
<protein>
    <recommendedName>
        <fullName evidence="2">OTU domain-containing protein</fullName>
    </recommendedName>
</protein>
<dbReference type="SUPFAM" id="SSF54001">
    <property type="entry name" value="Cysteine proteinases"/>
    <property type="match status" value="1"/>
</dbReference>
<dbReference type="InterPro" id="IPR003323">
    <property type="entry name" value="OTU_dom"/>
</dbReference>
<keyword evidence="4" id="KW-1185">Reference proteome</keyword>
<dbReference type="Pfam" id="PF02338">
    <property type="entry name" value="OTU"/>
    <property type="match status" value="1"/>
</dbReference>
<dbReference type="CDD" id="cd22758">
    <property type="entry name" value="OTU_232R-like"/>
    <property type="match status" value="1"/>
</dbReference>
<dbReference type="PANTHER" id="PTHR10656:SF69">
    <property type="entry name" value="MAB-21-LIKE HHH_H2TH-LIKE DOMAIN-CONTAINING PROTEIN"/>
    <property type="match status" value="1"/>
</dbReference>
<feature type="compositionally biased region" description="Polar residues" evidence="1">
    <location>
        <begin position="942"/>
        <end position="953"/>
    </location>
</feature>
<feature type="compositionally biased region" description="Polar residues" evidence="1">
    <location>
        <begin position="654"/>
        <end position="665"/>
    </location>
</feature>
<feature type="region of interest" description="Disordered" evidence="1">
    <location>
        <begin position="24"/>
        <end position="47"/>
    </location>
</feature>
<accession>A0A6J8BUI5</accession>
<dbReference type="SMART" id="SM01265">
    <property type="entry name" value="Mab-21"/>
    <property type="match status" value="1"/>
</dbReference>
<feature type="region of interest" description="Disordered" evidence="1">
    <location>
        <begin position="528"/>
        <end position="551"/>
    </location>
</feature>
<feature type="compositionally biased region" description="Polar residues" evidence="1">
    <location>
        <begin position="529"/>
        <end position="542"/>
    </location>
</feature>
<evidence type="ECO:0000313" key="3">
    <source>
        <dbReference type="EMBL" id="CAC5387668.1"/>
    </source>
</evidence>
<dbReference type="Pfam" id="PF20266">
    <property type="entry name" value="Mab-21_C"/>
    <property type="match status" value="1"/>
</dbReference>
<dbReference type="Proteomes" id="UP000507470">
    <property type="component" value="Unassembled WGS sequence"/>
</dbReference>
<sequence length="1918" mass="223100">MNLRHQSSRDVTYSNQREITRMKDADFNLKPADSQKKNLRKQHQSTSERRNEYKTYILQSVLVRVWCIDLFRLQEHPAKIIFFRKRKYCISNHRVFESKLSFCMNMDEDEEEDSLVTGIVCNGQKTKNSKISFIWGSPLHRMTDVHETDPYDTVDLDDTNSKSASYNQKTKFTSDQINSEESQYHSDTDNSQNTFALFGYDNLGDLDTSDEETCETSQDKHSNYLFQMKTQKYQEEHNWSLDKVKVTRTNVHPGASEKMEEDKKENNASEMISCDETSRNHVNQRINDKTGTCEENLILDGEYNCDMTSTNTATFKERTNFEEINKKATNSRENMYTATLSGNEEPQSNQPSITFIKGEGEGEMISENVNWIEKDDIEKSSHENESHINKNKMETLVLETPIKSEEETEISNDITKQTLENIDESYHQQETECNDASTRASSEDREMEAPNAKQMVQYQKEMSHGVVEVNPFRPTNESDLYSAKTEDSLHALDSKEYIVNNHEHRQYANSFEISYQTTEHDSTDIEFLSASNENPGNKLQHPSNENTNESHTENKMYVNEEELESSNEEPFNQREHNIKSELSIDFTAKTKEDSSPSDGKHNPIFNKSFTPTISEKEKLTDNYFTRDTAGKFSQRKGKDDIRRKGNNVFHCNIKSSESGKQSSFQEHIHSSKKSKGPEVKKEFDNSVNFMKDLCLIGSRHLKKIKSQHNDEENISRASQSNIFPAMENRLKDIESELVNVIPRDRNDILNDEESTEDKQSTKLSYNNANGDRFSLADRYEISETTTETERCNESEENHSKYAFTITHFGNTDELNGGQRRCISIRFDNYGESKSTNAFERNEHITFKYKTQDPEIELSSSQSKDAVTTKSFLKHTENDQKLPKFTDRENSFEMQANQPWSMEPNQSWSLDRHDQRNAKYNSTPQYHQSSMSDPFISTDFLENETSCPNGNSETYDQRDEQLHSPQHNQLERIQLNSSSDPVSNKPLASENRSHSRRSWYATDHSLEGDCHCCKCTVKQHLSLLTKYMEKMGYDVKNVSGDGNCLFTAIVDQLRINGDFSYTHDNLRKRAVQFLRQRPHVDEETHLESFLTNETWEEYLAKMEMDGQWGDDIMLKGISELTGRKIVVYSSFMSRTEVTPTNLFEKNELFIGHIQNLMHFVSLRPQFWEMMWPMRALLRHKDQIISDLNFKFHLDSAIAVSSHEEAMKKIAKMRESLSTGDIDTFQKVQEEIDALQIHSTSVSKGMDELLKETPETMDTLVQQKFEIDKLSSVPMIHLTYLLKLLLPSKYFRNIYERLDGIFDAHPEILTRIGSGSMGLNRSLMDFTAVMQHYEVLEKRTPKETEPLSVTFVIKLPKQLYSILNDNEDRVISFERNLILDDTETLPGYTRLRPTNTAYWSGCIEWLSCQNAFLRRLKLKDARPPKIIEEFPQVSFKYFDGLDCDIWPKPAQYWTKRKPVSCWPSAEKIKEASEKGCILIKRAHEFSDYPDIEWQFIFTGAETVLVESFTSSMMYCFHVFKALVEHQTRTLKVKLKTYGLLTSMFYSSELIPEDAWSSNPGGCIMFIIAWLLQRVAERNIPNYFIPENNMIEHMEDYDLRSIEYCLQALRWFPFPSLYFLLECHSLPNLSIIDQIESSIEDYTKSKDKHKLVETVFIPLCFTLATANIRHKVLPFYNQALDYLEVGFELTEGLTDEEHSTTFNDFILSFLTSVKNSETMLPFAQLVDKVKKTNVSQIMLKDKSAMPISGILGSEYTGQWGHVYVDVSDDKFNSIYELTGDLFKGQESEECAEILRCSISILQKDLQDDETDYSEITDENRMQQLKKSRYKQVYVTLWYLVTFYKHLSKCYEAMDKLELFQEHIYDYEEIVCRIDSRIHYENVANIYRQLGNREKANELEDKVKSMKNTEEPRGSRFMIIIP</sequence>
<feature type="compositionally biased region" description="Basic and acidic residues" evidence="1">
    <location>
        <begin position="255"/>
        <end position="267"/>
    </location>
</feature>
<feature type="region of interest" description="Disordered" evidence="1">
    <location>
        <begin position="253"/>
        <end position="278"/>
    </location>
</feature>
<feature type="domain" description="OTU" evidence="2">
    <location>
        <begin position="1032"/>
        <end position="1164"/>
    </location>
</feature>
<feature type="region of interest" description="Disordered" evidence="1">
    <location>
        <begin position="748"/>
        <end position="767"/>
    </location>
</feature>
<feature type="compositionally biased region" description="Polar residues" evidence="1">
    <location>
        <begin position="161"/>
        <end position="181"/>
    </location>
</feature>
<gene>
    <name evidence="3" type="ORF">MCOR_22968</name>
</gene>
<dbReference type="EMBL" id="CACVKT020004019">
    <property type="protein sequence ID" value="CAC5387668.1"/>
    <property type="molecule type" value="Genomic_DNA"/>
</dbReference>
<feature type="region of interest" description="Disordered" evidence="1">
    <location>
        <begin position="654"/>
        <end position="679"/>
    </location>
</feature>
<dbReference type="PROSITE" id="PS50802">
    <property type="entry name" value="OTU"/>
    <property type="match status" value="1"/>
</dbReference>
<feature type="region of interest" description="Disordered" evidence="1">
    <location>
        <begin position="578"/>
        <end position="608"/>
    </location>
</feature>
<reference evidence="3 4" key="1">
    <citation type="submission" date="2020-06" db="EMBL/GenBank/DDBJ databases">
        <authorList>
            <person name="Li R."/>
            <person name="Bekaert M."/>
        </authorList>
    </citation>
    <scope>NUCLEOTIDE SEQUENCE [LARGE SCALE GENOMIC DNA]</scope>
    <source>
        <strain evidence="4">wild</strain>
    </source>
</reference>
<proteinExistence type="predicted"/>
<name>A0A6J8BUI5_MYTCO</name>
<feature type="region of interest" description="Disordered" evidence="1">
    <location>
        <begin position="939"/>
        <end position="995"/>
    </location>
</feature>
<dbReference type="PANTHER" id="PTHR10656">
    <property type="entry name" value="CELL FATE DETERMINING PROTEIN MAB21-RELATED"/>
    <property type="match status" value="1"/>
</dbReference>
<feature type="region of interest" description="Disordered" evidence="1">
    <location>
        <begin position="154"/>
        <end position="191"/>
    </location>
</feature>
<feature type="compositionally biased region" description="Basic and acidic residues" evidence="1">
    <location>
        <begin position="588"/>
        <end position="601"/>
    </location>
</feature>
<dbReference type="InterPro" id="IPR024810">
    <property type="entry name" value="MAB21L/cGLR"/>
</dbReference>
<evidence type="ECO:0000259" key="2">
    <source>
        <dbReference type="PROSITE" id="PS50802"/>
    </source>
</evidence>
<organism evidence="3 4">
    <name type="scientific">Mytilus coruscus</name>
    <name type="common">Sea mussel</name>
    <dbReference type="NCBI Taxonomy" id="42192"/>
    <lineage>
        <taxon>Eukaryota</taxon>
        <taxon>Metazoa</taxon>
        <taxon>Spiralia</taxon>
        <taxon>Lophotrochozoa</taxon>
        <taxon>Mollusca</taxon>
        <taxon>Bivalvia</taxon>
        <taxon>Autobranchia</taxon>
        <taxon>Pteriomorphia</taxon>
        <taxon>Mytilida</taxon>
        <taxon>Mytiloidea</taxon>
        <taxon>Mytilidae</taxon>
        <taxon>Mytilinae</taxon>
        <taxon>Mytilus</taxon>
    </lineage>
</organism>